<dbReference type="Proteomes" id="UP000256373">
    <property type="component" value="Unassembled WGS sequence"/>
</dbReference>
<keyword evidence="1" id="KW-1133">Transmembrane helix</keyword>
<gene>
    <name evidence="2" type="ORF">DSL64_03135</name>
</gene>
<dbReference type="RefSeq" id="WP_115829204.1">
    <property type="nucleotide sequence ID" value="NZ_QNUL01000002.1"/>
</dbReference>
<reference evidence="2 3" key="1">
    <citation type="submission" date="2018-07" db="EMBL/GenBank/DDBJ databases">
        <title>Dyadobacter roseus sp. nov., isolated from rose rhizosphere soil.</title>
        <authorList>
            <person name="Chen L."/>
        </authorList>
    </citation>
    <scope>NUCLEOTIDE SEQUENCE [LARGE SCALE GENOMIC DNA]</scope>
    <source>
        <strain evidence="2 3">RS19</strain>
    </source>
</reference>
<keyword evidence="1" id="KW-0812">Transmembrane</keyword>
<feature type="transmembrane region" description="Helical" evidence="1">
    <location>
        <begin position="9"/>
        <end position="31"/>
    </location>
</feature>
<dbReference type="OrthoDB" id="907855at2"/>
<comment type="caution">
    <text evidence="2">The sequence shown here is derived from an EMBL/GenBank/DDBJ whole genome shotgun (WGS) entry which is preliminary data.</text>
</comment>
<evidence type="ECO:0000256" key="1">
    <source>
        <dbReference type="SAM" id="Phobius"/>
    </source>
</evidence>
<name>A0A3D8YFL6_9BACT</name>
<evidence type="ECO:0000313" key="2">
    <source>
        <dbReference type="EMBL" id="REA63457.1"/>
    </source>
</evidence>
<accession>A0A3D8YFL6</accession>
<organism evidence="2 3">
    <name type="scientific">Dyadobacter luteus</name>
    <dbReference type="NCBI Taxonomy" id="2259619"/>
    <lineage>
        <taxon>Bacteria</taxon>
        <taxon>Pseudomonadati</taxon>
        <taxon>Bacteroidota</taxon>
        <taxon>Cytophagia</taxon>
        <taxon>Cytophagales</taxon>
        <taxon>Spirosomataceae</taxon>
        <taxon>Dyadobacter</taxon>
    </lineage>
</organism>
<keyword evidence="1" id="KW-0472">Membrane</keyword>
<dbReference type="AlphaFoldDB" id="A0A3D8YFL6"/>
<proteinExistence type="predicted"/>
<evidence type="ECO:0000313" key="3">
    <source>
        <dbReference type="Proteomes" id="UP000256373"/>
    </source>
</evidence>
<protein>
    <submittedName>
        <fullName evidence="2">Uncharacterized protein</fullName>
    </submittedName>
</protein>
<dbReference type="EMBL" id="QNUL01000002">
    <property type="protein sequence ID" value="REA63457.1"/>
    <property type="molecule type" value="Genomic_DNA"/>
</dbReference>
<sequence length="735" mass="83326">MQEQKKPGVYYQFSSVFYFTVIALVAAVVIIQTKPFSRFSKNPQESKGLPTDSDSCKLGPKILSISNISTTQLNGQFYGTDVFEIAWVIRDTKEKIVRQGEFAPQHSNPRISFEALPFGKYTLTYTGKSCLSSPSTMPFEIGSNAKKGTFTPKVIAKGLNEHMELGFVPNGNGYLISDYAIAIPGDGYEFRYMIGAEVITSDKPLSNHFYAGGRMVRIWKMKTKKGLENTARWSDKENNWYYSTTAGEGFSYNTTAAFQTLIFPERKDKVFNTVIPDVFDPSTQVTQWADIAPDMKLPKGHVWVAAAGDWSVDKVMSKGVTHIAHHALPWDNKTKVQQLKEGGVTYNNVPRIEHFLHLNPQGADNFRNGYNLRYWPNGPLTKEQAIQKANEADISDAVWIGETMEGTSFMPAEAEMWGHFYKRLHERYQEKWGARKIPYYIAHNYFMFWPSEMSLSLKKSRAHFKSLLHQAPNKLPETNFSPGGSLSSTTLIPEAVYIGAPDAQTGQVYESIYRMHLIRQMGYETGIFLFGVHEWRPNNLHQYKYPEGLFYNYSKLPLDPNVIIANGFIAQIFGKLYIEWGGSGKTSNKNFDPEWYKGIWFPKGADQPQEGFPHYAKPQSPSYPGYNGSSDLSYFSQKLYNDTFGKINGGSRKFLKHRLDNGQWITPSQFSAEEIVDAYHDKRGFVYSETKNGQTAWFYLNSFSDNKSHDIEVELPSGAIMKAQVSGNGIHARIN</sequence>
<keyword evidence="3" id="KW-1185">Reference proteome</keyword>